<reference evidence="1" key="1">
    <citation type="submission" date="2020-10" db="EMBL/GenBank/DDBJ databases">
        <authorList>
            <person name="Kikuchi T."/>
        </authorList>
    </citation>
    <scope>NUCLEOTIDE SEQUENCE</scope>
    <source>
        <strain evidence="1">NKZ352</strain>
    </source>
</reference>
<comment type="caution">
    <text evidence="1">The sequence shown here is derived from an EMBL/GenBank/DDBJ whole genome shotgun (WGS) entry which is preliminary data.</text>
</comment>
<organism evidence="1 2">
    <name type="scientific">Caenorhabditis auriculariae</name>
    <dbReference type="NCBI Taxonomy" id="2777116"/>
    <lineage>
        <taxon>Eukaryota</taxon>
        <taxon>Metazoa</taxon>
        <taxon>Ecdysozoa</taxon>
        <taxon>Nematoda</taxon>
        <taxon>Chromadorea</taxon>
        <taxon>Rhabditida</taxon>
        <taxon>Rhabditina</taxon>
        <taxon>Rhabditomorpha</taxon>
        <taxon>Rhabditoidea</taxon>
        <taxon>Rhabditidae</taxon>
        <taxon>Peloderinae</taxon>
        <taxon>Caenorhabditis</taxon>
    </lineage>
</organism>
<dbReference type="AlphaFoldDB" id="A0A8S1HMS8"/>
<evidence type="ECO:0000313" key="1">
    <source>
        <dbReference type="EMBL" id="CAD6197294.1"/>
    </source>
</evidence>
<proteinExistence type="predicted"/>
<protein>
    <submittedName>
        <fullName evidence="1">Uncharacterized protein</fullName>
    </submittedName>
</protein>
<evidence type="ECO:0000313" key="2">
    <source>
        <dbReference type="Proteomes" id="UP000835052"/>
    </source>
</evidence>
<name>A0A8S1HMS8_9PELO</name>
<dbReference type="EMBL" id="CAJGYM010000090">
    <property type="protein sequence ID" value="CAD6197294.1"/>
    <property type="molecule type" value="Genomic_DNA"/>
</dbReference>
<dbReference type="Proteomes" id="UP000835052">
    <property type="component" value="Unassembled WGS sequence"/>
</dbReference>
<gene>
    <name evidence="1" type="ORF">CAUJ_LOCUS13203</name>
</gene>
<sequence>MSTQTPERPMQVERTVDVRLVDAITWWSSSKQGVLYAANARRLEILLKKLPIVSYHHDLANLELGPDEIAVNKEGLTPENLTNKKEMAAMILRPYGNLENFLKAKYNVALIYVNSPLLVTERSRPFSIEEFSVKLKAAPINYFFPVVTEEVKAEPESDFVML</sequence>
<accession>A0A8S1HMS8</accession>
<keyword evidence="2" id="KW-1185">Reference proteome</keyword>